<evidence type="ECO:0000313" key="11">
    <source>
        <dbReference type="EMBL" id="CAB4546860.1"/>
    </source>
</evidence>
<dbReference type="Gene3D" id="3.30.310.50">
    <property type="entry name" value="Alpha-D-phosphohexomutase, C-terminal domain"/>
    <property type="match status" value="1"/>
</dbReference>
<dbReference type="Pfam" id="PF00408">
    <property type="entry name" value="PGM_PMM_IV"/>
    <property type="match status" value="1"/>
</dbReference>
<comment type="similarity">
    <text evidence="2">Belongs to the phosphohexose mutase family.</text>
</comment>
<keyword evidence="5" id="KW-0460">Magnesium</keyword>
<dbReference type="PROSITE" id="PS00710">
    <property type="entry name" value="PGM_PMM"/>
    <property type="match status" value="1"/>
</dbReference>
<dbReference type="InterPro" id="IPR005846">
    <property type="entry name" value="A-D-PHexomutase_a/b/a-III"/>
</dbReference>
<feature type="domain" description="Alpha-D-phosphohexomutase alpha/beta/alpha" evidence="9">
    <location>
        <begin position="208"/>
        <end position="309"/>
    </location>
</feature>
<dbReference type="Gene3D" id="3.40.120.10">
    <property type="entry name" value="Alpha-D-Glucose-1,6-Bisphosphate, subunit A, domain 3"/>
    <property type="match status" value="3"/>
</dbReference>
<name>A0A6J6C697_9ZZZZ</name>
<evidence type="ECO:0000256" key="4">
    <source>
        <dbReference type="ARBA" id="ARBA00022723"/>
    </source>
</evidence>
<dbReference type="GO" id="GO:0000287">
    <property type="term" value="F:magnesium ion binding"/>
    <property type="evidence" value="ECO:0007669"/>
    <property type="project" value="InterPro"/>
</dbReference>
<dbReference type="InterPro" id="IPR036900">
    <property type="entry name" value="A-D-PHexomutase_C_sf"/>
</dbReference>
<dbReference type="InterPro" id="IPR005844">
    <property type="entry name" value="A-D-PHexomutase_a/b/a-I"/>
</dbReference>
<dbReference type="PANTHER" id="PTHR45745:SF1">
    <property type="entry name" value="PHOSPHOGLUCOMUTASE 2B-RELATED"/>
    <property type="match status" value="1"/>
</dbReference>
<reference evidence="11" key="1">
    <citation type="submission" date="2020-05" db="EMBL/GenBank/DDBJ databases">
        <authorList>
            <person name="Chiriac C."/>
            <person name="Salcher M."/>
            <person name="Ghai R."/>
            <person name="Kavagutti S V."/>
        </authorList>
    </citation>
    <scope>NUCLEOTIDE SEQUENCE</scope>
</reference>
<dbReference type="SUPFAM" id="SSF55957">
    <property type="entry name" value="Phosphoglucomutase, C-terminal domain"/>
    <property type="match status" value="1"/>
</dbReference>
<evidence type="ECO:0000256" key="5">
    <source>
        <dbReference type="ARBA" id="ARBA00022842"/>
    </source>
</evidence>
<evidence type="ECO:0000256" key="3">
    <source>
        <dbReference type="ARBA" id="ARBA00022553"/>
    </source>
</evidence>
<dbReference type="GO" id="GO:0008973">
    <property type="term" value="F:phosphopentomutase activity"/>
    <property type="evidence" value="ECO:0007669"/>
    <property type="project" value="TreeGrafter"/>
</dbReference>
<evidence type="ECO:0000256" key="2">
    <source>
        <dbReference type="ARBA" id="ARBA00010231"/>
    </source>
</evidence>
<evidence type="ECO:0000259" key="10">
    <source>
        <dbReference type="Pfam" id="PF02880"/>
    </source>
</evidence>
<keyword evidence="3" id="KW-0597">Phosphoprotein</keyword>
<keyword evidence="6" id="KW-0413">Isomerase</keyword>
<dbReference type="Pfam" id="PF02880">
    <property type="entry name" value="PGM_PMM_III"/>
    <property type="match status" value="1"/>
</dbReference>
<dbReference type="PRINTS" id="PR00509">
    <property type="entry name" value="PGMPMM"/>
</dbReference>
<dbReference type="InterPro" id="IPR005841">
    <property type="entry name" value="Alpha-D-phosphohexomutase_SF"/>
</dbReference>
<dbReference type="InterPro" id="IPR016055">
    <property type="entry name" value="A-D-PHexomutase_a/b/a-I/II/III"/>
</dbReference>
<dbReference type="CDD" id="cd05799">
    <property type="entry name" value="PGM2"/>
    <property type="match status" value="1"/>
</dbReference>
<gene>
    <name evidence="11" type="ORF">UFOPK1537_00033</name>
</gene>
<evidence type="ECO:0000259" key="7">
    <source>
        <dbReference type="Pfam" id="PF00408"/>
    </source>
</evidence>
<keyword evidence="4" id="KW-0479">Metal-binding</keyword>
<organism evidence="11">
    <name type="scientific">freshwater metagenome</name>
    <dbReference type="NCBI Taxonomy" id="449393"/>
    <lineage>
        <taxon>unclassified sequences</taxon>
        <taxon>metagenomes</taxon>
        <taxon>ecological metagenomes</taxon>
    </lineage>
</organism>
<dbReference type="GO" id="GO:0006166">
    <property type="term" value="P:purine ribonucleoside salvage"/>
    <property type="evidence" value="ECO:0007669"/>
    <property type="project" value="TreeGrafter"/>
</dbReference>
<dbReference type="GO" id="GO:0005975">
    <property type="term" value="P:carbohydrate metabolic process"/>
    <property type="evidence" value="ECO:0007669"/>
    <property type="project" value="InterPro"/>
</dbReference>
<feature type="domain" description="Alpha-D-phosphohexomutase C-terminal" evidence="7">
    <location>
        <begin position="468"/>
        <end position="525"/>
    </location>
</feature>
<comment type="cofactor">
    <cofactor evidence="1">
        <name>Mg(2+)</name>
        <dbReference type="ChEBI" id="CHEBI:18420"/>
    </cofactor>
</comment>
<protein>
    <submittedName>
        <fullName evidence="11">Unannotated protein</fullName>
    </submittedName>
</protein>
<proteinExistence type="inferred from homology"/>
<dbReference type="AlphaFoldDB" id="A0A6J6C697"/>
<feature type="domain" description="Alpha-D-phosphohexomutase alpha/beta/alpha" evidence="10">
    <location>
        <begin position="319"/>
        <end position="435"/>
    </location>
</feature>
<dbReference type="Pfam" id="PF02879">
    <property type="entry name" value="PGM_PMM_II"/>
    <property type="match status" value="1"/>
</dbReference>
<evidence type="ECO:0000256" key="6">
    <source>
        <dbReference type="ARBA" id="ARBA00023235"/>
    </source>
</evidence>
<evidence type="ECO:0000256" key="1">
    <source>
        <dbReference type="ARBA" id="ARBA00001946"/>
    </source>
</evidence>
<dbReference type="EMBL" id="CAEZSX010000002">
    <property type="protein sequence ID" value="CAB4546860.1"/>
    <property type="molecule type" value="Genomic_DNA"/>
</dbReference>
<dbReference type="SUPFAM" id="SSF53738">
    <property type="entry name" value="Phosphoglucomutase, first 3 domains"/>
    <property type="match status" value="3"/>
</dbReference>
<sequence length="542" mass="58277">MTQLETLVQQARSWIAQDPDAETVNELQQLIESADEAGLAERFGQRIGFGTAGLRGLLGAGPNRMNRVLVSQAAAGIAKYLKDNFDDPSVVIGYDARKNSDVFAKDSAQIFAGFGVRAFLFPDLAATPLVAYAVRNLGASAGVMVTASHNPPGDNGYKVYDHTGSQIITPMDSEIAKHIDEFAKSGLVSDLTRSDSFVEVPGSVRTGYLQSVSGLLNKHSTRKDIKIVYSAMHGVGASFIEEIFELSGLTLPTQVLSQQQPDGKFPTVVFPNPEEPGAMDESMATALIHNADLVLVNDPDADRLAVAFKKADGDYQQLTGDQLGLILGEEMASRASREGLTGSLACSIVSSNALGKVAEHYGFGFEQTLTGFKWVSRVPNLIFGYEEALGYCVDWNQVRDKDGLSAAVIVADIASALASQGYTLGDQLEKLMQRYGYFSTGQISIRVTDLSIISNIMQNLRNNPPAQIAGVDALFQDLNQSSGSLPATDALKFSLADGRTVIVRPSGTEPKLKCYLQAVSDSDAKSKQLLEELESSMRKILV</sequence>
<dbReference type="InterPro" id="IPR005843">
    <property type="entry name" value="A-D-PHexomutase_C"/>
</dbReference>
<dbReference type="InterPro" id="IPR016066">
    <property type="entry name" value="A-D-PHexomutase_CS"/>
</dbReference>
<dbReference type="InterPro" id="IPR005845">
    <property type="entry name" value="A-D-PHexomutase_a/b/a-II"/>
</dbReference>
<evidence type="ECO:0000259" key="9">
    <source>
        <dbReference type="Pfam" id="PF02879"/>
    </source>
</evidence>
<feature type="domain" description="Alpha-D-phosphohexomutase alpha/beta/alpha" evidence="8">
    <location>
        <begin position="47"/>
        <end position="181"/>
    </location>
</feature>
<accession>A0A6J6C697</accession>
<dbReference type="Pfam" id="PF02878">
    <property type="entry name" value="PGM_PMM_I"/>
    <property type="match status" value="1"/>
</dbReference>
<evidence type="ECO:0000259" key="8">
    <source>
        <dbReference type="Pfam" id="PF02878"/>
    </source>
</evidence>
<dbReference type="PANTHER" id="PTHR45745">
    <property type="entry name" value="PHOSPHOMANNOMUTASE 45A"/>
    <property type="match status" value="1"/>
</dbReference>